<proteinExistence type="predicted"/>
<organism evidence="1">
    <name type="scientific">Anguilla anguilla</name>
    <name type="common">European freshwater eel</name>
    <name type="synonym">Muraena anguilla</name>
    <dbReference type="NCBI Taxonomy" id="7936"/>
    <lineage>
        <taxon>Eukaryota</taxon>
        <taxon>Metazoa</taxon>
        <taxon>Chordata</taxon>
        <taxon>Craniata</taxon>
        <taxon>Vertebrata</taxon>
        <taxon>Euteleostomi</taxon>
        <taxon>Actinopterygii</taxon>
        <taxon>Neopterygii</taxon>
        <taxon>Teleostei</taxon>
        <taxon>Anguilliformes</taxon>
        <taxon>Anguillidae</taxon>
        <taxon>Anguilla</taxon>
    </lineage>
</organism>
<sequence>MENKTKWKMHSPLANRFEKVRFRAPKTASPCRCFHKTGGSWEIGVP</sequence>
<dbReference type="EMBL" id="GBXM01076913">
    <property type="protein sequence ID" value="JAH31664.1"/>
    <property type="molecule type" value="Transcribed_RNA"/>
</dbReference>
<accession>A0A0E9RR92</accession>
<reference evidence="1" key="2">
    <citation type="journal article" date="2015" name="Fish Shellfish Immunol.">
        <title>Early steps in the European eel (Anguilla anguilla)-Vibrio vulnificus interaction in the gills: Role of the RtxA13 toxin.</title>
        <authorList>
            <person name="Callol A."/>
            <person name="Pajuelo D."/>
            <person name="Ebbesson L."/>
            <person name="Teles M."/>
            <person name="MacKenzie S."/>
            <person name="Amaro C."/>
        </authorList>
    </citation>
    <scope>NUCLEOTIDE SEQUENCE</scope>
</reference>
<reference evidence="1" key="1">
    <citation type="submission" date="2014-11" db="EMBL/GenBank/DDBJ databases">
        <authorList>
            <person name="Amaro Gonzalez C."/>
        </authorList>
    </citation>
    <scope>NUCLEOTIDE SEQUENCE</scope>
</reference>
<protein>
    <submittedName>
        <fullName evidence="1">Uncharacterized protein</fullName>
    </submittedName>
</protein>
<dbReference type="AlphaFoldDB" id="A0A0E9RR92"/>
<evidence type="ECO:0000313" key="1">
    <source>
        <dbReference type="EMBL" id="JAH31664.1"/>
    </source>
</evidence>
<name>A0A0E9RR92_ANGAN</name>